<dbReference type="SUPFAM" id="SSF50978">
    <property type="entry name" value="WD40 repeat-like"/>
    <property type="match status" value="1"/>
</dbReference>
<dbReference type="HOGENOM" id="CLU_000288_57_17_1"/>
<evidence type="ECO:0000313" key="5">
    <source>
        <dbReference type="Proteomes" id="UP000015104"/>
    </source>
</evidence>
<dbReference type="OrthoDB" id="10264588at2759"/>
<dbReference type="KEGG" id="tut:107372084"/>
<feature type="repeat" description="WD" evidence="3">
    <location>
        <begin position="238"/>
        <end position="279"/>
    </location>
</feature>
<dbReference type="InterPro" id="IPR050505">
    <property type="entry name" value="WDR55/POC1"/>
</dbReference>
<evidence type="ECO:0000313" key="4">
    <source>
        <dbReference type="EnsemblMetazoa" id="tetur03g06060.1"/>
    </source>
</evidence>
<dbReference type="PROSITE" id="PS50082">
    <property type="entry name" value="WD_REPEATS_2"/>
    <property type="match status" value="5"/>
</dbReference>
<dbReference type="SMART" id="SM00320">
    <property type="entry name" value="WD40"/>
    <property type="match status" value="7"/>
</dbReference>
<dbReference type="InterPro" id="IPR019775">
    <property type="entry name" value="WD40_repeat_CS"/>
</dbReference>
<feature type="repeat" description="WD" evidence="3">
    <location>
        <begin position="107"/>
        <end position="139"/>
    </location>
</feature>
<dbReference type="EMBL" id="CAEY01001131">
    <property type="status" value="NOT_ANNOTATED_CDS"/>
    <property type="molecule type" value="Genomic_DNA"/>
</dbReference>
<dbReference type="PROSITE" id="PS50294">
    <property type="entry name" value="WD_REPEATS_REGION"/>
    <property type="match status" value="5"/>
</dbReference>
<accession>T1K014</accession>
<dbReference type="Pfam" id="PF00400">
    <property type="entry name" value="WD40"/>
    <property type="match status" value="7"/>
</dbReference>
<dbReference type="InterPro" id="IPR036322">
    <property type="entry name" value="WD40_repeat_dom_sf"/>
</dbReference>
<name>T1K014_TETUR</name>
<dbReference type="AlphaFoldDB" id="T1K014"/>
<dbReference type="PANTHER" id="PTHR44019">
    <property type="entry name" value="WD REPEAT-CONTAINING PROTEIN 55"/>
    <property type="match status" value="1"/>
</dbReference>
<reference evidence="5" key="1">
    <citation type="submission" date="2011-08" db="EMBL/GenBank/DDBJ databases">
        <authorList>
            <person name="Rombauts S."/>
        </authorList>
    </citation>
    <scope>NUCLEOTIDE SEQUENCE</scope>
    <source>
        <strain evidence="5">London</strain>
    </source>
</reference>
<dbReference type="STRING" id="32264.T1K014"/>
<proteinExistence type="predicted"/>
<dbReference type="InterPro" id="IPR015943">
    <property type="entry name" value="WD40/YVTN_repeat-like_dom_sf"/>
</dbReference>
<dbReference type="CDD" id="cd00200">
    <property type="entry name" value="WD40"/>
    <property type="match status" value="1"/>
</dbReference>
<dbReference type="EnsemblMetazoa" id="tetur03g06060.1">
    <property type="protein sequence ID" value="tetur03g06060.1"/>
    <property type="gene ID" value="tetur03g06060"/>
</dbReference>
<dbReference type="eggNOG" id="ENOG502QSVJ">
    <property type="taxonomic scope" value="Eukaryota"/>
</dbReference>
<sequence length="418" mass="47400">MDTSDCIVEPYLSCSYRAHKNEVNHVKFSPDSSHMITCSNDQQVIFWEFKDNLEIRRSYRLSGHKDIVHCVDYSSRSDYFVSVSRDKTACLWRLGQDGRPNLDPLIYNCHCSTIRYVDVSPKGDFFCTASDDKSVKIWSAVSKNKQINLLKGHMNWVRCSKYCPNDEQLVASCGDDSCLFVHDLRVYDSQPTKKVTKRGLKFTCIDWYPNNKNLVAISSHDACIRIFDLRSDKALQYYNAHSGPVNHIEFHPSGNYLISSSDDGTSKIFDVLEGRVLFTLQEHQGAVFCSSFNKDGKIFATVGKDAIVSLWNSNLLAQNDDSMLENEQGSIDVERLTRRLSSSSIKDSSFDAKFSPTADKKSDKLSNVDQLDSLSVDSRTSKDPSILIQILNHLDLLAQSVTSLEKRVARIERKFGDF</sequence>
<feature type="repeat" description="WD" evidence="3">
    <location>
        <begin position="16"/>
        <end position="57"/>
    </location>
</feature>
<gene>
    <name evidence="4" type="primary">107372084</name>
</gene>
<dbReference type="Gene3D" id="2.130.10.10">
    <property type="entry name" value="YVTN repeat-like/Quinoprotein amine dehydrogenase"/>
    <property type="match status" value="3"/>
</dbReference>
<evidence type="ECO:0000256" key="1">
    <source>
        <dbReference type="ARBA" id="ARBA00022574"/>
    </source>
</evidence>
<dbReference type="PANTHER" id="PTHR44019:SF8">
    <property type="entry name" value="POC1 CENTRIOLAR PROTEIN HOMOLOG"/>
    <property type="match status" value="1"/>
</dbReference>
<feature type="repeat" description="WD" evidence="3">
    <location>
        <begin position="280"/>
        <end position="312"/>
    </location>
</feature>
<dbReference type="PROSITE" id="PS00678">
    <property type="entry name" value="WD_REPEATS_1"/>
    <property type="match status" value="1"/>
</dbReference>
<keyword evidence="1 3" id="KW-0853">WD repeat</keyword>
<dbReference type="OMA" id="LMIWHFK"/>
<feature type="repeat" description="WD" evidence="3">
    <location>
        <begin position="61"/>
        <end position="94"/>
    </location>
</feature>
<reference evidence="4" key="2">
    <citation type="submission" date="2015-06" db="UniProtKB">
        <authorList>
            <consortium name="EnsemblMetazoa"/>
        </authorList>
    </citation>
    <scope>IDENTIFICATION</scope>
</reference>
<keyword evidence="2" id="KW-0677">Repeat</keyword>
<dbReference type="Proteomes" id="UP000015104">
    <property type="component" value="Unassembled WGS sequence"/>
</dbReference>
<evidence type="ECO:0000256" key="2">
    <source>
        <dbReference type="ARBA" id="ARBA00022737"/>
    </source>
</evidence>
<dbReference type="InterPro" id="IPR001680">
    <property type="entry name" value="WD40_rpt"/>
</dbReference>
<evidence type="ECO:0000256" key="3">
    <source>
        <dbReference type="PROSITE-ProRule" id="PRU00221"/>
    </source>
</evidence>
<organism evidence="4 5">
    <name type="scientific">Tetranychus urticae</name>
    <name type="common">Two-spotted spider mite</name>
    <dbReference type="NCBI Taxonomy" id="32264"/>
    <lineage>
        <taxon>Eukaryota</taxon>
        <taxon>Metazoa</taxon>
        <taxon>Ecdysozoa</taxon>
        <taxon>Arthropoda</taxon>
        <taxon>Chelicerata</taxon>
        <taxon>Arachnida</taxon>
        <taxon>Acari</taxon>
        <taxon>Acariformes</taxon>
        <taxon>Trombidiformes</taxon>
        <taxon>Prostigmata</taxon>
        <taxon>Eleutherengona</taxon>
        <taxon>Raphignathae</taxon>
        <taxon>Tetranychoidea</taxon>
        <taxon>Tetranychidae</taxon>
        <taxon>Tetranychus</taxon>
    </lineage>
</organism>
<keyword evidence="5" id="KW-1185">Reference proteome</keyword>
<protein>
    <submittedName>
        <fullName evidence="4">Uncharacterized protein</fullName>
    </submittedName>
</protein>